<feature type="region of interest" description="Disordered" evidence="1">
    <location>
        <begin position="246"/>
        <end position="476"/>
    </location>
</feature>
<dbReference type="KEGG" id="bfu:BCIN_09g06640"/>
<dbReference type="OMA" id="PGKEFCK"/>
<reference evidence="2 3" key="3">
    <citation type="journal article" date="2017" name="Mol. Plant Pathol.">
        <title>A gapless genome sequence of the fungus Botrytis cinerea.</title>
        <authorList>
            <person name="Van Kan J.A."/>
            <person name="Stassen J.H."/>
            <person name="Mosbach A."/>
            <person name="Van Der Lee T.A."/>
            <person name="Faino L."/>
            <person name="Farmer A.D."/>
            <person name="Papasotiriou D.G."/>
            <person name="Zhou S."/>
            <person name="Seidl M.F."/>
            <person name="Cottam E."/>
            <person name="Edel D."/>
            <person name="Hahn M."/>
            <person name="Schwartz D.C."/>
            <person name="Dietrich R.A."/>
            <person name="Widdison S."/>
            <person name="Scalliet G."/>
        </authorList>
    </citation>
    <scope>NUCLEOTIDE SEQUENCE [LARGE SCALE GENOMIC DNA]</scope>
    <source>
        <strain evidence="2 3">B05.10</strain>
    </source>
</reference>
<gene>
    <name evidence="2" type="ORF">BCIN_09g06640</name>
</gene>
<feature type="compositionally biased region" description="Polar residues" evidence="1">
    <location>
        <begin position="181"/>
        <end position="190"/>
    </location>
</feature>
<dbReference type="Proteomes" id="UP000001798">
    <property type="component" value="Chromosome 9"/>
</dbReference>
<feature type="compositionally biased region" description="Basic and acidic residues" evidence="1">
    <location>
        <begin position="354"/>
        <end position="366"/>
    </location>
</feature>
<keyword evidence="3" id="KW-1185">Reference proteome</keyword>
<evidence type="ECO:0008006" key="4">
    <source>
        <dbReference type="Google" id="ProtNLM"/>
    </source>
</evidence>
<dbReference type="GeneID" id="5433760"/>
<dbReference type="AlphaFoldDB" id="A0A384JTI6"/>
<feature type="compositionally biased region" description="Polar residues" evidence="1">
    <location>
        <begin position="320"/>
        <end position="333"/>
    </location>
</feature>
<dbReference type="VEuPathDB" id="FungiDB:Bcin09g06640"/>
<evidence type="ECO:0000256" key="1">
    <source>
        <dbReference type="SAM" id="MobiDB-lite"/>
    </source>
</evidence>
<accession>A0A384JTI6</accession>
<reference evidence="2 3" key="2">
    <citation type="journal article" date="2012" name="Eukaryot. Cell">
        <title>Genome update of Botrytis cinerea strains B05.10 and T4.</title>
        <authorList>
            <person name="Staats M."/>
            <person name="van Kan J.A."/>
        </authorList>
    </citation>
    <scope>NUCLEOTIDE SEQUENCE [LARGE SCALE GENOMIC DNA]</scope>
    <source>
        <strain evidence="2 3">B05.10</strain>
    </source>
</reference>
<reference evidence="2 3" key="1">
    <citation type="journal article" date="2011" name="PLoS Genet.">
        <title>Genomic analysis of the necrotrophic fungal pathogens Sclerotinia sclerotiorum and Botrytis cinerea.</title>
        <authorList>
            <person name="Amselem J."/>
            <person name="Cuomo C.A."/>
            <person name="van Kan J.A."/>
            <person name="Viaud M."/>
            <person name="Benito E.P."/>
            <person name="Couloux A."/>
            <person name="Coutinho P.M."/>
            <person name="de Vries R.P."/>
            <person name="Dyer P.S."/>
            <person name="Fillinger S."/>
            <person name="Fournier E."/>
            <person name="Gout L."/>
            <person name="Hahn M."/>
            <person name="Kohn L."/>
            <person name="Lapalu N."/>
            <person name="Plummer K.M."/>
            <person name="Pradier J.M."/>
            <person name="Quevillon E."/>
            <person name="Sharon A."/>
            <person name="Simon A."/>
            <person name="ten Have A."/>
            <person name="Tudzynski B."/>
            <person name="Tudzynski P."/>
            <person name="Wincker P."/>
            <person name="Andrew M."/>
            <person name="Anthouard V."/>
            <person name="Beever R.E."/>
            <person name="Beffa R."/>
            <person name="Benoit I."/>
            <person name="Bouzid O."/>
            <person name="Brault B."/>
            <person name="Chen Z."/>
            <person name="Choquer M."/>
            <person name="Collemare J."/>
            <person name="Cotton P."/>
            <person name="Danchin E.G."/>
            <person name="Da Silva C."/>
            <person name="Gautier A."/>
            <person name="Giraud C."/>
            <person name="Giraud T."/>
            <person name="Gonzalez C."/>
            <person name="Grossetete S."/>
            <person name="Guldener U."/>
            <person name="Henrissat B."/>
            <person name="Howlett B.J."/>
            <person name="Kodira C."/>
            <person name="Kretschmer M."/>
            <person name="Lappartient A."/>
            <person name="Leroch M."/>
            <person name="Levis C."/>
            <person name="Mauceli E."/>
            <person name="Neuveglise C."/>
            <person name="Oeser B."/>
            <person name="Pearson M."/>
            <person name="Poulain J."/>
            <person name="Poussereau N."/>
            <person name="Quesneville H."/>
            <person name="Rascle C."/>
            <person name="Schumacher J."/>
            <person name="Segurens B."/>
            <person name="Sexton A."/>
            <person name="Silva E."/>
            <person name="Sirven C."/>
            <person name="Soanes D.M."/>
            <person name="Talbot N.J."/>
            <person name="Templeton M."/>
            <person name="Yandava C."/>
            <person name="Yarden O."/>
            <person name="Zeng Q."/>
            <person name="Rollins J.A."/>
            <person name="Lebrun M.H."/>
            <person name="Dickman M."/>
        </authorList>
    </citation>
    <scope>NUCLEOTIDE SEQUENCE [LARGE SCALE GENOMIC DNA]</scope>
    <source>
        <strain evidence="2 3">B05.10</strain>
    </source>
</reference>
<feature type="compositionally biased region" description="Acidic residues" evidence="1">
    <location>
        <begin position="341"/>
        <end position="353"/>
    </location>
</feature>
<protein>
    <recommendedName>
        <fullName evidence="4">Transcriptional activator protein</fullName>
    </recommendedName>
</protein>
<dbReference type="RefSeq" id="XP_001553258.1">
    <property type="nucleotide sequence ID" value="XM_001553208.2"/>
</dbReference>
<proteinExistence type="predicted"/>
<feature type="compositionally biased region" description="Polar residues" evidence="1">
    <location>
        <begin position="251"/>
        <end position="269"/>
    </location>
</feature>
<sequence>MSANDQFPHSGIIIAGQDEEIDTMGKLTNSVLDDIFYNIIHDMVLQTHREEKIAKACSAAIAIEQKVAETNPDSIDDPTNSWNTNQIIETDAAKWENKEVFLKGNPLELVEEIICAKCGLPRLLQPTDGVGAKKPPPGKEFCKKKPFIEKPWHDVYGQTYVPEGPGRGKKKKDMINPLLQQQKEGTPNSQDGEDEGPAKPISFPHAKCHNCNTFLPIKRMNNHMVKCIGGGGRDSARAAAFKINGNGLGTGNNSQNGTPPLSRQATPQPNGGKRVSPNKREAADDPDFESDSPQKKKKFLKKPGSSGGIILKNKLKTPKMTKTPSQLSSSNLSFEHKRPDSDDDNDSGDDDRDGEYGRRTSIEPKKKMLANKAGSGIVKKNKDGGGLGIAGLSDKKKKKLLLGRPGSGSSTPVLKPGSLPMDEDRERERKKIKNGNGSGTLSAHKRDRERERERERDRDWGADEKSESSQTLSSPN</sequence>
<evidence type="ECO:0000313" key="2">
    <source>
        <dbReference type="EMBL" id="ATZ53906.1"/>
    </source>
</evidence>
<feature type="compositionally biased region" description="Basic and acidic residues" evidence="1">
    <location>
        <begin position="444"/>
        <end position="467"/>
    </location>
</feature>
<dbReference type="OrthoDB" id="21557at2759"/>
<dbReference type="EMBL" id="CP009813">
    <property type="protein sequence ID" value="ATZ53906.1"/>
    <property type="molecule type" value="Genomic_DNA"/>
</dbReference>
<organism evidence="2 3">
    <name type="scientific">Botryotinia fuckeliana (strain B05.10)</name>
    <name type="common">Noble rot fungus</name>
    <name type="synonym">Botrytis cinerea</name>
    <dbReference type="NCBI Taxonomy" id="332648"/>
    <lineage>
        <taxon>Eukaryota</taxon>
        <taxon>Fungi</taxon>
        <taxon>Dikarya</taxon>
        <taxon>Ascomycota</taxon>
        <taxon>Pezizomycotina</taxon>
        <taxon>Leotiomycetes</taxon>
        <taxon>Helotiales</taxon>
        <taxon>Sclerotiniaceae</taxon>
        <taxon>Botrytis</taxon>
    </lineage>
</organism>
<evidence type="ECO:0000313" key="3">
    <source>
        <dbReference type="Proteomes" id="UP000001798"/>
    </source>
</evidence>
<feature type="region of interest" description="Disordered" evidence="1">
    <location>
        <begin position="181"/>
        <end position="203"/>
    </location>
</feature>
<name>A0A384JTI6_BOTFB</name>